<keyword evidence="4" id="KW-1185">Reference proteome</keyword>
<evidence type="ECO:0000259" key="2">
    <source>
        <dbReference type="Pfam" id="PF14018"/>
    </source>
</evidence>
<evidence type="ECO:0000313" key="4">
    <source>
        <dbReference type="Proteomes" id="UP000279994"/>
    </source>
</evidence>
<reference evidence="3 4" key="1">
    <citation type="submission" date="2018-11" db="EMBL/GenBank/DDBJ databases">
        <authorList>
            <person name="Li F."/>
        </authorList>
    </citation>
    <scope>NUCLEOTIDE SEQUENCE [LARGE SCALE GENOMIC DNA]</scope>
    <source>
        <strain evidence="3 4">Gsoil 818</strain>
    </source>
</reference>
<dbReference type="EMBL" id="RJSF01000035">
    <property type="protein sequence ID" value="RNM15058.1"/>
    <property type="molecule type" value="Genomic_DNA"/>
</dbReference>
<evidence type="ECO:0000313" key="3">
    <source>
        <dbReference type="EMBL" id="RNM15058.1"/>
    </source>
</evidence>
<gene>
    <name evidence="3" type="ORF">EFL26_09075</name>
</gene>
<feature type="transmembrane region" description="Helical" evidence="1">
    <location>
        <begin position="37"/>
        <end position="57"/>
    </location>
</feature>
<feature type="transmembrane region" description="Helical" evidence="1">
    <location>
        <begin position="108"/>
        <end position="129"/>
    </location>
</feature>
<evidence type="ECO:0000256" key="1">
    <source>
        <dbReference type="SAM" id="Phobius"/>
    </source>
</evidence>
<protein>
    <submittedName>
        <fullName evidence="3">DUF4234 domain-containing protein</fullName>
    </submittedName>
</protein>
<comment type="caution">
    <text evidence="3">The sequence shown here is derived from an EMBL/GenBank/DDBJ whole genome shotgun (WGS) entry which is preliminary data.</text>
</comment>
<keyword evidence="1" id="KW-0812">Transmembrane</keyword>
<proteinExistence type="predicted"/>
<keyword evidence="1" id="KW-1133">Transmembrane helix</keyword>
<sequence>MSDQAPPPPPPPPAAPQYAPPVPGGPAVVGKVRSTGLSMLLFFVTFGIYGLVWWYLVHDEMKKHSGQGIGGVVALVLAWFVSPVAAFFTSDEVAKLYERSGRQAPVSALTGLWYFPGMFILVGPIVWFVKTNGALNDYWRSYGAR</sequence>
<dbReference type="InterPro" id="IPR025328">
    <property type="entry name" value="DUF4234"/>
</dbReference>
<feature type="transmembrane region" description="Helical" evidence="1">
    <location>
        <begin position="69"/>
        <end position="88"/>
    </location>
</feature>
<dbReference type="AlphaFoldDB" id="A0A3N0GSA9"/>
<dbReference type="Proteomes" id="UP000279994">
    <property type="component" value="Unassembled WGS sequence"/>
</dbReference>
<feature type="domain" description="DUF4234" evidence="2">
    <location>
        <begin position="33"/>
        <end position="136"/>
    </location>
</feature>
<dbReference type="OrthoDB" id="4945834at2"/>
<dbReference type="RefSeq" id="WP_123222582.1">
    <property type="nucleotide sequence ID" value="NZ_RJSF01000035.1"/>
</dbReference>
<keyword evidence="1" id="KW-0472">Membrane</keyword>
<organism evidence="3 4">
    <name type="scientific">Nocardioides pocheonensis</name>
    <dbReference type="NCBI Taxonomy" id="661485"/>
    <lineage>
        <taxon>Bacteria</taxon>
        <taxon>Bacillati</taxon>
        <taxon>Actinomycetota</taxon>
        <taxon>Actinomycetes</taxon>
        <taxon>Propionibacteriales</taxon>
        <taxon>Nocardioidaceae</taxon>
        <taxon>Nocardioides</taxon>
    </lineage>
</organism>
<name>A0A3N0GSA9_9ACTN</name>
<dbReference type="Pfam" id="PF14018">
    <property type="entry name" value="DUF4234"/>
    <property type="match status" value="1"/>
</dbReference>
<accession>A0A3N0GSA9</accession>